<dbReference type="PROSITE" id="PS00028">
    <property type="entry name" value="ZINC_FINGER_C2H2_1"/>
    <property type="match status" value="1"/>
</dbReference>
<dbReference type="SMART" id="SM00355">
    <property type="entry name" value="ZnF_C2H2"/>
    <property type="match status" value="2"/>
</dbReference>
<dbReference type="Proteomes" id="UP001472866">
    <property type="component" value="Chromosome 01"/>
</dbReference>
<evidence type="ECO:0000256" key="1">
    <source>
        <dbReference type="PROSITE-ProRule" id="PRU00042"/>
    </source>
</evidence>
<organism evidence="4 5">
    <name type="scientific">Chloropicon roscoffensis</name>
    <dbReference type="NCBI Taxonomy" id="1461544"/>
    <lineage>
        <taxon>Eukaryota</taxon>
        <taxon>Viridiplantae</taxon>
        <taxon>Chlorophyta</taxon>
        <taxon>Chloropicophyceae</taxon>
        <taxon>Chloropicales</taxon>
        <taxon>Chloropicaceae</taxon>
        <taxon>Chloropicon</taxon>
    </lineage>
</organism>
<dbReference type="InterPro" id="IPR029064">
    <property type="entry name" value="Ribosomal_eL30-like_sf"/>
</dbReference>
<dbReference type="InterPro" id="IPR013087">
    <property type="entry name" value="Znf_C2H2_type"/>
</dbReference>
<feature type="compositionally biased region" description="Gly residues" evidence="2">
    <location>
        <begin position="533"/>
        <end position="548"/>
    </location>
</feature>
<dbReference type="PROSITE" id="PS50157">
    <property type="entry name" value="ZINC_FINGER_C2H2_2"/>
    <property type="match status" value="1"/>
</dbReference>
<name>A0AAX4NZ24_9CHLO</name>
<dbReference type="PANTHER" id="PTHR13284:SF4">
    <property type="entry name" value="C2H2-TYPE DOMAIN-CONTAINING PROTEIN"/>
    <property type="match status" value="1"/>
</dbReference>
<sequence>MSVSAAAVVAREARKSKFNEVTNKVPCLACSKYFSSYSALEAHLTAKHGGVNSKDAKHSFPPSSGKGGPPLPTLTPSKKKYHESITLTQFMQAKPKRKAGHSKAVGRGGSGQHGLQEDRRSVKGKNKLLVLNTNSALASGDRFVVRRSKERVTGKKQKVSRVKMGVLLSRSSALVEGAERRSECIRSQLESKTRELQDLREGQPQVHGAAGESKSADDETAAREESRAVASLENLQASLRECESTLQIARIQYGDVVAEVRGGPSLEDGGGKEGVSGEGMGAPCHGPVKCDICNVECPNQRAYEQHCVGKLHRAKQASNLKTSMGKNALSSPKRECVGPLDEVFRDLVLRDLEVMEGRSEGGGEVAGHEPGSLSPPCFQGSISKDLNTCVSRLVERLLFLQRRAYRENPVKNKSRKRVVFGLNEVKKSIRTKCKALIVVPNIELGAPDLVETTRDVLRQCLAKKVAVVFALTRSRLGGLVKRGVRMSMCSVLDTSGAEGEFKRMLELSSALADVGVGGFVGGEGDGDGDGDGNGDGNGNVEGEGGQADSGGKLRASAPPFFM</sequence>
<dbReference type="SUPFAM" id="SSF55315">
    <property type="entry name" value="L30e-like"/>
    <property type="match status" value="1"/>
</dbReference>
<keyword evidence="1" id="KW-0479">Metal-binding</keyword>
<dbReference type="GO" id="GO:0035368">
    <property type="term" value="F:selenocysteine insertion sequence binding"/>
    <property type="evidence" value="ECO:0007669"/>
    <property type="project" value="InterPro"/>
</dbReference>
<dbReference type="Gene3D" id="3.30.160.60">
    <property type="entry name" value="Classic Zinc Finger"/>
    <property type="match status" value="1"/>
</dbReference>
<dbReference type="GO" id="GO:0003730">
    <property type="term" value="F:mRNA 3'-UTR binding"/>
    <property type="evidence" value="ECO:0007669"/>
    <property type="project" value="TreeGrafter"/>
</dbReference>
<feature type="compositionally biased region" description="Basic and acidic residues" evidence="2">
    <location>
        <begin position="214"/>
        <end position="226"/>
    </location>
</feature>
<evidence type="ECO:0000256" key="2">
    <source>
        <dbReference type="SAM" id="MobiDB-lite"/>
    </source>
</evidence>
<feature type="domain" description="C2H2-type" evidence="3">
    <location>
        <begin position="25"/>
        <end position="53"/>
    </location>
</feature>
<dbReference type="Pfam" id="PF12874">
    <property type="entry name" value="zf-met"/>
    <property type="match status" value="1"/>
</dbReference>
<dbReference type="InterPro" id="IPR040051">
    <property type="entry name" value="SECISBP2"/>
</dbReference>
<evidence type="ECO:0000259" key="3">
    <source>
        <dbReference type="PROSITE" id="PS50157"/>
    </source>
</evidence>
<dbReference type="GO" id="GO:0008270">
    <property type="term" value="F:zinc ion binding"/>
    <property type="evidence" value="ECO:0007669"/>
    <property type="project" value="UniProtKB-KW"/>
</dbReference>
<dbReference type="EMBL" id="CP151501">
    <property type="protein sequence ID" value="WZN59217.1"/>
    <property type="molecule type" value="Genomic_DNA"/>
</dbReference>
<dbReference type="SUPFAM" id="SSF57667">
    <property type="entry name" value="beta-beta-alpha zinc fingers"/>
    <property type="match status" value="1"/>
</dbReference>
<dbReference type="Gene3D" id="3.30.1330.30">
    <property type="match status" value="1"/>
</dbReference>
<dbReference type="GO" id="GO:1990904">
    <property type="term" value="C:ribonucleoprotein complex"/>
    <property type="evidence" value="ECO:0007669"/>
    <property type="project" value="TreeGrafter"/>
</dbReference>
<gene>
    <name evidence="4" type="ORF">HKI87_01g07420</name>
</gene>
<keyword evidence="5" id="KW-1185">Reference proteome</keyword>
<accession>A0AAX4NZ24</accession>
<feature type="region of interest" description="Disordered" evidence="2">
    <location>
        <begin position="50"/>
        <end position="125"/>
    </location>
</feature>
<dbReference type="GO" id="GO:0043021">
    <property type="term" value="F:ribonucleoprotein complex binding"/>
    <property type="evidence" value="ECO:0007669"/>
    <property type="project" value="TreeGrafter"/>
</dbReference>
<evidence type="ECO:0000313" key="4">
    <source>
        <dbReference type="EMBL" id="WZN59217.1"/>
    </source>
</evidence>
<feature type="region of interest" description="Disordered" evidence="2">
    <location>
        <begin position="522"/>
        <end position="562"/>
    </location>
</feature>
<protein>
    <submittedName>
        <fullName evidence="4">Selenocysteine insertion sequence-binding protein</fullName>
    </submittedName>
</protein>
<feature type="region of interest" description="Disordered" evidence="2">
    <location>
        <begin position="194"/>
        <end position="226"/>
    </location>
</feature>
<dbReference type="InterPro" id="IPR036236">
    <property type="entry name" value="Znf_C2H2_sf"/>
</dbReference>
<keyword evidence="1" id="KW-0863">Zinc-finger</keyword>
<dbReference type="PANTHER" id="PTHR13284">
    <property type="entry name" value="GH01354P"/>
    <property type="match status" value="1"/>
</dbReference>
<proteinExistence type="predicted"/>
<dbReference type="GO" id="GO:0005739">
    <property type="term" value="C:mitochondrion"/>
    <property type="evidence" value="ECO:0007669"/>
    <property type="project" value="TreeGrafter"/>
</dbReference>
<evidence type="ECO:0000313" key="5">
    <source>
        <dbReference type="Proteomes" id="UP001472866"/>
    </source>
</evidence>
<dbReference type="AlphaFoldDB" id="A0AAX4NZ24"/>
<reference evidence="4 5" key="1">
    <citation type="submission" date="2024-03" db="EMBL/GenBank/DDBJ databases">
        <title>Complete genome sequence of the green alga Chloropicon roscoffensis RCC1871.</title>
        <authorList>
            <person name="Lemieux C."/>
            <person name="Pombert J.-F."/>
            <person name="Otis C."/>
            <person name="Turmel M."/>
        </authorList>
    </citation>
    <scope>NUCLEOTIDE SEQUENCE [LARGE SCALE GENOMIC DNA]</scope>
    <source>
        <strain evidence="4 5">RCC1871</strain>
    </source>
</reference>
<keyword evidence="1" id="KW-0862">Zinc</keyword>